<dbReference type="PANTHER" id="PTHR43798">
    <property type="entry name" value="MONOACYLGLYCEROL LIPASE"/>
    <property type="match status" value="1"/>
</dbReference>
<dbReference type="EMBL" id="JQAR01000016">
    <property type="protein sequence ID" value="KRN28024.1"/>
    <property type="molecule type" value="Genomic_DNA"/>
</dbReference>
<evidence type="ECO:0000313" key="3">
    <source>
        <dbReference type="Proteomes" id="UP000051727"/>
    </source>
</evidence>
<organism evidence="2 3">
    <name type="scientific">Liquorilactobacillus mali</name>
    <dbReference type="NCBI Taxonomy" id="1618"/>
    <lineage>
        <taxon>Bacteria</taxon>
        <taxon>Bacillati</taxon>
        <taxon>Bacillota</taxon>
        <taxon>Bacilli</taxon>
        <taxon>Lactobacillales</taxon>
        <taxon>Lactobacillaceae</taxon>
        <taxon>Liquorilactobacillus</taxon>
    </lineage>
</organism>
<dbReference type="PANTHER" id="PTHR43798:SF6">
    <property type="entry name" value="HYDROLASE, PUTATIVE (AFU_ORTHOLOGUE AFUA_4G13070)-RELATED"/>
    <property type="match status" value="1"/>
</dbReference>
<sequence length="267" mass="30713">MQQLVDDILIHYEIIGTGEPIVFIHGLCLDLNSMKCQYEPAFIGKRYKRIYIDLPGMGESQSFFAPQPSSDYLMELIIKFLDSIKISTFYLCGHSYGGYLSLGIAYNYSTRIKGLFLTCPVVTANSNKRIVETHSNIRGENFKIPSSKYMEDFIGMNVVIDETSWQKYTEEIIPGLKNCDFSFVERLQSDNFNHYQFQNEMELKNWNTDIPAFLLLGKHDHIVGFKEQAKLAKNFGKCNLLILENAGHNLPVDQSKIFDSCIKYFFV</sequence>
<accession>A0A0R2FHF8</accession>
<evidence type="ECO:0000259" key="1">
    <source>
        <dbReference type="Pfam" id="PF00561"/>
    </source>
</evidence>
<dbReference type="PATRIC" id="fig|1618.3.peg.559"/>
<comment type="caution">
    <text evidence="2">The sequence shown here is derived from an EMBL/GenBank/DDBJ whole genome shotgun (WGS) entry which is preliminary data.</text>
</comment>
<proteinExistence type="predicted"/>
<dbReference type="SUPFAM" id="SSF53474">
    <property type="entry name" value="alpha/beta-Hydrolases"/>
    <property type="match status" value="1"/>
</dbReference>
<dbReference type="InterPro" id="IPR000073">
    <property type="entry name" value="AB_hydrolase_1"/>
</dbReference>
<dbReference type="Proteomes" id="UP000051727">
    <property type="component" value="Unassembled WGS sequence"/>
</dbReference>
<dbReference type="Gene3D" id="3.40.50.1820">
    <property type="entry name" value="alpha/beta hydrolase"/>
    <property type="match status" value="1"/>
</dbReference>
<dbReference type="STRING" id="1618.IV36_GL000558"/>
<name>A0A0R2FHF8_9LACO</name>
<protein>
    <submittedName>
        <fullName evidence="2">Alpha beta fold family hydrolase</fullName>
    </submittedName>
</protein>
<dbReference type="AlphaFoldDB" id="A0A0R2FHF8"/>
<dbReference type="InterPro" id="IPR029058">
    <property type="entry name" value="AB_hydrolase_fold"/>
</dbReference>
<evidence type="ECO:0000313" key="2">
    <source>
        <dbReference type="EMBL" id="KRN28024.1"/>
    </source>
</evidence>
<dbReference type="Pfam" id="PF00561">
    <property type="entry name" value="Abhydrolase_1"/>
    <property type="match status" value="1"/>
</dbReference>
<feature type="domain" description="AB hydrolase-1" evidence="1">
    <location>
        <begin position="20"/>
        <end position="250"/>
    </location>
</feature>
<dbReference type="GO" id="GO:0016787">
    <property type="term" value="F:hydrolase activity"/>
    <property type="evidence" value="ECO:0007669"/>
    <property type="project" value="UniProtKB-KW"/>
</dbReference>
<gene>
    <name evidence="2" type="ORF">IV36_GL000558</name>
</gene>
<dbReference type="OrthoDB" id="9805423at2"/>
<reference evidence="2 3" key="1">
    <citation type="journal article" date="2015" name="Genome Announc.">
        <title>Expanding the biotechnology potential of lactobacilli through comparative genomics of 213 strains and associated genera.</title>
        <authorList>
            <person name="Sun Z."/>
            <person name="Harris H.M."/>
            <person name="McCann A."/>
            <person name="Guo C."/>
            <person name="Argimon S."/>
            <person name="Zhang W."/>
            <person name="Yang X."/>
            <person name="Jeffery I.B."/>
            <person name="Cooney J.C."/>
            <person name="Kagawa T.F."/>
            <person name="Liu W."/>
            <person name="Song Y."/>
            <person name="Salvetti E."/>
            <person name="Wrobel A."/>
            <person name="Rasinkangas P."/>
            <person name="Parkhill J."/>
            <person name="Rea M.C."/>
            <person name="O'Sullivan O."/>
            <person name="Ritari J."/>
            <person name="Douillard F.P."/>
            <person name="Paul Ross R."/>
            <person name="Yang R."/>
            <person name="Briner A.E."/>
            <person name="Felis G.E."/>
            <person name="de Vos W.M."/>
            <person name="Barrangou R."/>
            <person name="Klaenhammer T.R."/>
            <person name="Caufield P.W."/>
            <person name="Cui Y."/>
            <person name="Zhang H."/>
            <person name="O'Toole P.W."/>
        </authorList>
    </citation>
    <scope>NUCLEOTIDE SEQUENCE [LARGE SCALE GENOMIC DNA]</scope>
    <source>
        <strain evidence="2 3">ATCC 27304</strain>
    </source>
</reference>
<dbReference type="PRINTS" id="PR00111">
    <property type="entry name" value="ABHYDROLASE"/>
</dbReference>
<dbReference type="RefSeq" id="WP_056991570.1">
    <property type="nucleotide sequence ID" value="NZ_JATAAJ010000010.1"/>
</dbReference>
<dbReference type="InterPro" id="IPR050266">
    <property type="entry name" value="AB_hydrolase_sf"/>
</dbReference>
<keyword evidence="2" id="KW-0378">Hydrolase</keyword>